<dbReference type="Pfam" id="PF00549">
    <property type="entry name" value="Ligase_CoA"/>
    <property type="match status" value="1"/>
</dbReference>
<dbReference type="GO" id="GO:0004776">
    <property type="term" value="F:succinate-CoA ligase (GDP-forming) activity"/>
    <property type="evidence" value="ECO:0007669"/>
    <property type="project" value="TreeGrafter"/>
</dbReference>
<dbReference type="InterPro" id="IPR036291">
    <property type="entry name" value="NAD(P)-bd_dom_sf"/>
</dbReference>
<dbReference type="InterPro" id="IPR016102">
    <property type="entry name" value="Succinyl-CoA_synth-like"/>
</dbReference>
<dbReference type="AlphaFoldDB" id="X0XFU5"/>
<dbReference type="Pfam" id="PF02629">
    <property type="entry name" value="CoA_binding"/>
    <property type="match status" value="1"/>
</dbReference>
<feature type="non-terminal residue" evidence="2">
    <location>
        <position position="204"/>
    </location>
</feature>
<dbReference type="InterPro" id="IPR003781">
    <property type="entry name" value="CoA-bd"/>
</dbReference>
<name>X0XFU5_9ZZZZ</name>
<reference evidence="2" key="1">
    <citation type="journal article" date="2014" name="Front. Microbiol.">
        <title>High frequency of phylogenetically diverse reductive dehalogenase-homologous genes in deep subseafloor sedimentary metagenomes.</title>
        <authorList>
            <person name="Kawai M."/>
            <person name="Futagami T."/>
            <person name="Toyoda A."/>
            <person name="Takaki Y."/>
            <person name="Nishi S."/>
            <person name="Hori S."/>
            <person name="Arai W."/>
            <person name="Tsubouchi T."/>
            <person name="Morono Y."/>
            <person name="Uchiyama I."/>
            <person name="Ito T."/>
            <person name="Fujiyama A."/>
            <person name="Inagaki F."/>
            <person name="Takami H."/>
        </authorList>
    </citation>
    <scope>NUCLEOTIDE SEQUENCE</scope>
    <source>
        <strain evidence="2">Expedition CK06-06</strain>
    </source>
</reference>
<dbReference type="EMBL" id="BARS01041629">
    <property type="protein sequence ID" value="GAG34307.1"/>
    <property type="molecule type" value="Genomic_DNA"/>
</dbReference>
<dbReference type="Gene3D" id="3.40.50.261">
    <property type="entry name" value="Succinyl-CoA synthetase domains"/>
    <property type="match status" value="1"/>
</dbReference>
<dbReference type="PANTHER" id="PTHR11117">
    <property type="entry name" value="SUCCINYL-COA LIGASE SUBUNIT ALPHA"/>
    <property type="match status" value="1"/>
</dbReference>
<dbReference type="GO" id="GO:0004775">
    <property type="term" value="F:succinate-CoA ligase (ADP-forming) activity"/>
    <property type="evidence" value="ECO:0007669"/>
    <property type="project" value="TreeGrafter"/>
</dbReference>
<dbReference type="SMART" id="SM00881">
    <property type="entry name" value="CoA_binding"/>
    <property type="match status" value="1"/>
</dbReference>
<dbReference type="GO" id="GO:0006099">
    <property type="term" value="P:tricarboxylic acid cycle"/>
    <property type="evidence" value="ECO:0007669"/>
    <property type="project" value="TreeGrafter"/>
</dbReference>
<dbReference type="Gene3D" id="3.40.50.720">
    <property type="entry name" value="NAD(P)-binding Rossmann-like Domain"/>
    <property type="match status" value="1"/>
</dbReference>
<dbReference type="SUPFAM" id="SSF52210">
    <property type="entry name" value="Succinyl-CoA synthetase domains"/>
    <property type="match status" value="1"/>
</dbReference>
<dbReference type="SUPFAM" id="SSF51735">
    <property type="entry name" value="NAD(P)-binding Rossmann-fold domains"/>
    <property type="match status" value="1"/>
</dbReference>
<dbReference type="GO" id="GO:0009361">
    <property type="term" value="C:succinate-CoA ligase complex (ADP-forming)"/>
    <property type="evidence" value="ECO:0007669"/>
    <property type="project" value="TreeGrafter"/>
</dbReference>
<dbReference type="PANTHER" id="PTHR11117:SF2">
    <property type="entry name" value="SUCCINATE--COA LIGASE [ADP_GDP-FORMING] SUBUNIT ALPHA, MITOCHONDRIAL"/>
    <property type="match status" value="1"/>
</dbReference>
<accession>X0XFU5</accession>
<sequence>MLDFGTKIVTGVTPGRGGETVEGVPVFDTVTEAQQECPADASIMFVPARVALDPALEAIEAGLDPVVIITENIPVRDTMEILSRARLRGTTIVGPNTPGLIKPGASKMGIMPSQVFRRGSVGVVSRSGTLFYEIAAHITRIGLGQSVCVGLGGDPLVGLDYIDVLRWFENDEETQAVALIGEIGGDAEETASVFISQGGFTKPV</sequence>
<proteinExistence type="predicted"/>
<protein>
    <recommendedName>
        <fullName evidence="1">CoA-binding domain-containing protein</fullName>
    </recommendedName>
</protein>
<dbReference type="PRINTS" id="PR01798">
    <property type="entry name" value="SCOASYNTHASE"/>
</dbReference>
<gene>
    <name evidence="2" type="ORF">S01H1_63280</name>
</gene>
<evidence type="ECO:0000313" key="2">
    <source>
        <dbReference type="EMBL" id="GAG34307.1"/>
    </source>
</evidence>
<evidence type="ECO:0000259" key="1">
    <source>
        <dbReference type="SMART" id="SM00881"/>
    </source>
</evidence>
<feature type="domain" description="CoA-binding" evidence="1">
    <location>
        <begin position="1"/>
        <end position="73"/>
    </location>
</feature>
<comment type="caution">
    <text evidence="2">The sequence shown here is derived from an EMBL/GenBank/DDBJ whole genome shotgun (WGS) entry which is preliminary data.</text>
</comment>
<dbReference type="InterPro" id="IPR005811">
    <property type="entry name" value="SUCC_ACL_C"/>
</dbReference>
<organism evidence="2">
    <name type="scientific">marine sediment metagenome</name>
    <dbReference type="NCBI Taxonomy" id="412755"/>
    <lineage>
        <taxon>unclassified sequences</taxon>
        <taxon>metagenomes</taxon>
        <taxon>ecological metagenomes</taxon>
    </lineage>
</organism>